<dbReference type="STRING" id="5722.A2FMJ1"/>
<dbReference type="PANTHER" id="PTHR43530:SF1">
    <property type="entry name" value="QUEUINE TRNA-RIBOSYLTRANSFERASE CATALYTIC SUBUNIT 1"/>
    <property type="match status" value="1"/>
</dbReference>
<dbReference type="InParanoid" id="A2FMJ1"/>
<dbReference type="SUPFAM" id="SSF51713">
    <property type="entry name" value="tRNA-guanine transglycosylase"/>
    <property type="match status" value="1"/>
</dbReference>
<dbReference type="EMBL" id="DS113887">
    <property type="protein sequence ID" value="EAX93890.1"/>
    <property type="molecule type" value="Genomic_DNA"/>
</dbReference>
<organism evidence="3 4">
    <name type="scientific">Trichomonas vaginalis (strain ATCC PRA-98 / G3)</name>
    <dbReference type="NCBI Taxonomy" id="412133"/>
    <lineage>
        <taxon>Eukaryota</taxon>
        <taxon>Metamonada</taxon>
        <taxon>Parabasalia</taxon>
        <taxon>Trichomonadida</taxon>
        <taxon>Trichomonadidae</taxon>
        <taxon>Trichomonas</taxon>
    </lineage>
</organism>
<evidence type="ECO:0000256" key="1">
    <source>
        <dbReference type="ARBA" id="ARBA00022833"/>
    </source>
</evidence>
<dbReference type="FunCoup" id="A2FMJ1">
    <property type="interactions" value="177"/>
</dbReference>
<reference evidence="3" key="2">
    <citation type="journal article" date="2007" name="Science">
        <title>Draft genome sequence of the sexually transmitted pathogen Trichomonas vaginalis.</title>
        <authorList>
            <person name="Carlton J.M."/>
            <person name="Hirt R.P."/>
            <person name="Silva J.C."/>
            <person name="Delcher A.L."/>
            <person name="Schatz M."/>
            <person name="Zhao Q."/>
            <person name="Wortman J.R."/>
            <person name="Bidwell S.L."/>
            <person name="Alsmark U.C.M."/>
            <person name="Besteiro S."/>
            <person name="Sicheritz-Ponten T."/>
            <person name="Noel C.J."/>
            <person name="Dacks J.B."/>
            <person name="Foster P.G."/>
            <person name="Simillion C."/>
            <person name="Van de Peer Y."/>
            <person name="Miranda-Saavedra D."/>
            <person name="Barton G.J."/>
            <person name="Westrop G.D."/>
            <person name="Mueller S."/>
            <person name="Dessi D."/>
            <person name="Fiori P.L."/>
            <person name="Ren Q."/>
            <person name="Paulsen I."/>
            <person name="Zhang H."/>
            <person name="Bastida-Corcuera F.D."/>
            <person name="Simoes-Barbosa A."/>
            <person name="Brown M.T."/>
            <person name="Hayes R.D."/>
            <person name="Mukherjee M."/>
            <person name="Okumura C.Y."/>
            <person name="Schneider R."/>
            <person name="Smith A.J."/>
            <person name="Vanacova S."/>
            <person name="Villalvazo M."/>
            <person name="Haas B.J."/>
            <person name="Pertea M."/>
            <person name="Feldblyum T.V."/>
            <person name="Utterback T.R."/>
            <person name="Shu C.L."/>
            <person name="Osoegawa K."/>
            <person name="de Jong P.J."/>
            <person name="Hrdy I."/>
            <person name="Horvathova L."/>
            <person name="Zubacova Z."/>
            <person name="Dolezal P."/>
            <person name="Malik S.B."/>
            <person name="Logsdon J.M. Jr."/>
            <person name="Henze K."/>
            <person name="Gupta A."/>
            <person name="Wang C.C."/>
            <person name="Dunne R.L."/>
            <person name="Upcroft J.A."/>
            <person name="Upcroft P."/>
            <person name="White O."/>
            <person name="Salzberg S.L."/>
            <person name="Tang P."/>
            <person name="Chiu C.-H."/>
            <person name="Lee Y.-S."/>
            <person name="Embley T.M."/>
            <person name="Coombs G.H."/>
            <person name="Mottram J.C."/>
            <person name="Tachezy J."/>
            <person name="Fraser-Liggett C.M."/>
            <person name="Johnson P.J."/>
        </authorList>
    </citation>
    <scope>NUCLEOTIDE SEQUENCE [LARGE SCALE GENOMIC DNA]</scope>
    <source>
        <strain evidence="3">G3</strain>
    </source>
</reference>
<evidence type="ECO:0000313" key="3">
    <source>
        <dbReference type="EMBL" id="EAX93890.1"/>
    </source>
</evidence>
<dbReference type="AlphaFoldDB" id="A2FMJ1"/>
<keyword evidence="1" id="KW-0862">Zinc</keyword>
<dbReference type="PANTHER" id="PTHR43530">
    <property type="entry name" value="QUEUINE TRNA-RIBOSYLTRANSFERASE CATALYTIC SUBUNIT 1"/>
    <property type="match status" value="1"/>
</dbReference>
<accession>A2FMJ1</accession>
<dbReference type="eggNOG" id="KOG3908">
    <property type="taxonomic scope" value="Eukaryota"/>
</dbReference>
<dbReference type="Pfam" id="PF01702">
    <property type="entry name" value="TGT"/>
    <property type="match status" value="1"/>
</dbReference>
<dbReference type="NCBIfam" id="TIGR00449">
    <property type="entry name" value="tgt_general"/>
    <property type="match status" value="1"/>
</dbReference>
<evidence type="ECO:0000313" key="4">
    <source>
        <dbReference type="Proteomes" id="UP000001542"/>
    </source>
</evidence>
<dbReference type="VEuPathDB" id="TrichDB:TVAG_032760"/>
<dbReference type="Proteomes" id="UP000001542">
    <property type="component" value="Unassembled WGS sequence"/>
</dbReference>
<evidence type="ECO:0000259" key="2">
    <source>
        <dbReference type="Pfam" id="PF01702"/>
    </source>
</evidence>
<dbReference type="KEGG" id="tva:4751615"/>
<name>A2FMJ1_TRIV3</name>
<dbReference type="RefSeq" id="XP_001306820.1">
    <property type="nucleotide sequence ID" value="XM_001306819.1"/>
</dbReference>
<sequence length="397" mass="44696">MSKKIIDFEVTATDGAARSGKMGLHRPTDYSFETPVFIPLASLGTLKGLTTEQILGLPHTPPILFVNAYHLSRRPGPELLKEYGGIHKWLNWPHGILTDRGGFQMFCHTDPSVGTEEGLKFNSTNPDGSDKILTPEDMIHIQNSIGSNIALQLDDYVPMSMTGPRVEDAMNRSIRWLDRTISAHERPDDQAIFAIVQGGHDPELRRLCSEEMSKRKEKLGGFAIGNLSNTESKDLFWKSLNASIAGLPPEYPRYLMGVGYPDDIAVCIALGVDMFDCVYPTRTARFGTALTWKGNEHVSKWKNQDYPIEKECHCWTCSHVTRTALYHMQHSDMCGQLLTIHNVEFQNRLTSYLGEGIKKKELGKYLKDFFTARYPDGNFPQWVVDALLSVNIDIKNC</sequence>
<proteinExistence type="predicted"/>
<dbReference type="VEuPathDB" id="TrichDB:TVAGG3_0054450"/>
<feature type="domain" description="tRNA-guanine(15) transglycosylase-like" evidence="2">
    <location>
        <begin position="16"/>
        <end position="374"/>
    </location>
</feature>
<dbReference type="Gene3D" id="3.20.20.105">
    <property type="entry name" value="Queuine tRNA-ribosyltransferase-like"/>
    <property type="match status" value="1"/>
</dbReference>
<dbReference type="InterPro" id="IPR036511">
    <property type="entry name" value="TGT-like_sf"/>
</dbReference>
<dbReference type="SMR" id="A2FMJ1"/>
<protein>
    <submittedName>
        <fullName evidence="3">tRNA-guanine transglycosylases, various specificities family protein</fullName>
    </submittedName>
</protein>
<gene>
    <name evidence="3" type="ORF">TVAG_032760</name>
</gene>
<dbReference type="GO" id="GO:0006400">
    <property type="term" value="P:tRNA modification"/>
    <property type="evidence" value="ECO:0007669"/>
    <property type="project" value="InterPro"/>
</dbReference>
<reference evidence="3" key="1">
    <citation type="submission" date="2006-10" db="EMBL/GenBank/DDBJ databases">
        <authorList>
            <person name="Amadeo P."/>
            <person name="Zhao Q."/>
            <person name="Wortman J."/>
            <person name="Fraser-Liggett C."/>
            <person name="Carlton J."/>
        </authorList>
    </citation>
    <scope>NUCLEOTIDE SEQUENCE</scope>
    <source>
        <strain evidence="3">G3</strain>
    </source>
</reference>
<dbReference type="GO" id="GO:0008479">
    <property type="term" value="F:tRNA-guanosine(34) queuine transglycosylase activity"/>
    <property type="evidence" value="ECO:0000318"/>
    <property type="project" value="GO_Central"/>
</dbReference>
<dbReference type="OrthoDB" id="10249838at2759"/>
<dbReference type="InterPro" id="IPR002616">
    <property type="entry name" value="tRNA_ribo_trans-like"/>
</dbReference>
<dbReference type="OMA" id="YFERERN"/>
<keyword evidence="4" id="KW-1185">Reference proteome</keyword>